<dbReference type="OrthoDB" id="8161726at2"/>
<keyword evidence="2" id="KW-1185">Reference proteome</keyword>
<gene>
    <name evidence="1" type="ORF">NCTC13294_00095</name>
</gene>
<accession>A0A381DWW3</accession>
<dbReference type="Proteomes" id="UP000254572">
    <property type="component" value="Unassembled WGS sequence"/>
</dbReference>
<dbReference type="AlphaFoldDB" id="A0A381DWW3"/>
<organism evidence="1 2">
    <name type="scientific">Cardiobacterium valvarum</name>
    <dbReference type="NCBI Taxonomy" id="194702"/>
    <lineage>
        <taxon>Bacteria</taxon>
        <taxon>Pseudomonadati</taxon>
        <taxon>Pseudomonadota</taxon>
        <taxon>Gammaproteobacteria</taxon>
        <taxon>Cardiobacteriales</taxon>
        <taxon>Cardiobacteriaceae</taxon>
        <taxon>Cardiobacterium</taxon>
    </lineage>
</organism>
<dbReference type="RefSeq" id="WP_006985273.1">
    <property type="nucleotide sequence ID" value="NZ_CABMOK010000068.1"/>
</dbReference>
<name>A0A381DWW3_9GAMM</name>
<evidence type="ECO:0008006" key="3">
    <source>
        <dbReference type="Google" id="ProtNLM"/>
    </source>
</evidence>
<reference evidence="1 2" key="1">
    <citation type="submission" date="2018-06" db="EMBL/GenBank/DDBJ databases">
        <authorList>
            <consortium name="Pathogen Informatics"/>
            <person name="Doyle S."/>
        </authorList>
    </citation>
    <scope>NUCLEOTIDE SEQUENCE [LARGE SCALE GENOMIC DNA]</scope>
    <source>
        <strain evidence="1 2">NCTC13294</strain>
    </source>
</reference>
<evidence type="ECO:0000313" key="2">
    <source>
        <dbReference type="Proteomes" id="UP000254572"/>
    </source>
</evidence>
<evidence type="ECO:0000313" key="1">
    <source>
        <dbReference type="EMBL" id="SUX17634.1"/>
    </source>
</evidence>
<protein>
    <recommendedName>
        <fullName evidence="3">Excinuclease ABC subunit A</fullName>
    </recommendedName>
</protein>
<dbReference type="EMBL" id="UFUW01000001">
    <property type="protein sequence ID" value="SUX17634.1"/>
    <property type="molecule type" value="Genomic_DNA"/>
</dbReference>
<sequence length="141" mass="15133">MKTSIKMAAICFSAALLITGCGRDTKHNFLISDAMNSPLAKETLDPDIKIEFAKGNGDILRKGLVSNKKTNAANKSDEEACIRAFVSAVKQFQQSARDAGATKVINLISYYRKSPYSSTTQYECHAGGVIAGVALKGDLAR</sequence>
<proteinExistence type="predicted"/>
<dbReference type="PROSITE" id="PS51257">
    <property type="entry name" value="PROKAR_LIPOPROTEIN"/>
    <property type="match status" value="1"/>
</dbReference>